<name>A0A1M6D2Y3_9FIRM</name>
<evidence type="ECO:0000313" key="5">
    <source>
        <dbReference type="Proteomes" id="UP000324781"/>
    </source>
</evidence>
<dbReference type="InterPro" id="IPR050417">
    <property type="entry name" value="Sugar_Epim/Isomerase"/>
</dbReference>
<organism evidence="4 5">
    <name type="scientific">Thermoclostridium caenicola</name>
    <dbReference type="NCBI Taxonomy" id="659425"/>
    <lineage>
        <taxon>Bacteria</taxon>
        <taxon>Bacillati</taxon>
        <taxon>Bacillota</taxon>
        <taxon>Clostridia</taxon>
        <taxon>Eubacteriales</taxon>
        <taxon>Oscillospiraceae</taxon>
        <taxon>Thermoclostridium</taxon>
    </lineage>
</organism>
<dbReference type="InterPro" id="IPR036237">
    <property type="entry name" value="Xyl_isomerase-like_sf"/>
</dbReference>
<dbReference type="GO" id="GO:0034015">
    <property type="term" value="F:L-ribulose-5-phosphate 3-epimerase activity"/>
    <property type="evidence" value="ECO:0007669"/>
    <property type="project" value="TreeGrafter"/>
</dbReference>
<dbReference type="SUPFAM" id="SSF51658">
    <property type="entry name" value="Xylose isomerase-like"/>
    <property type="match status" value="1"/>
</dbReference>
<dbReference type="NCBIfam" id="NF009688">
    <property type="entry name" value="PRK13209.1"/>
    <property type="match status" value="1"/>
</dbReference>
<keyword evidence="1" id="KW-0413">Isomerase</keyword>
<dbReference type="GO" id="GO:0019852">
    <property type="term" value="P:L-ascorbic acid metabolic process"/>
    <property type="evidence" value="ECO:0007669"/>
    <property type="project" value="TreeGrafter"/>
</dbReference>
<dbReference type="RefSeq" id="WP_207706788.1">
    <property type="nucleotide sequence ID" value="NZ_FQZP01000006.1"/>
</dbReference>
<dbReference type="PANTHER" id="PTHR43489:SF1">
    <property type="entry name" value="L-RIBULOSE-5-PHOSPHATE 3-EPIMERASE SGBU-RELATED"/>
    <property type="match status" value="1"/>
</dbReference>
<dbReference type="Gene3D" id="3.20.20.150">
    <property type="entry name" value="Divalent-metal-dependent TIM barrel enzymes"/>
    <property type="match status" value="1"/>
</dbReference>
<dbReference type="InterPro" id="IPR004560">
    <property type="entry name" value="L-Ru-5P_3-Epase"/>
</dbReference>
<reference evidence="4 5" key="1">
    <citation type="submission" date="2016-11" db="EMBL/GenBank/DDBJ databases">
        <authorList>
            <person name="Varghese N."/>
            <person name="Submissions S."/>
        </authorList>
    </citation>
    <scope>NUCLEOTIDE SEQUENCE [LARGE SCALE GENOMIC DNA]</scope>
    <source>
        <strain evidence="4 5">DSM 19027</strain>
    </source>
</reference>
<dbReference type="EMBL" id="FQZP01000006">
    <property type="protein sequence ID" value="SHI67622.1"/>
    <property type="molecule type" value="Genomic_DNA"/>
</dbReference>
<keyword evidence="5" id="KW-1185">Reference proteome</keyword>
<dbReference type="NCBIfam" id="TIGR00542">
    <property type="entry name" value="hxl6Piso_put"/>
    <property type="match status" value="1"/>
</dbReference>
<dbReference type="Pfam" id="PF01261">
    <property type="entry name" value="AP_endonuc_2"/>
    <property type="match status" value="1"/>
</dbReference>
<evidence type="ECO:0000256" key="1">
    <source>
        <dbReference type="ARBA" id="ARBA00023235"/>
    </source>
</evidence>
<sequence length="303" mass="34799">MFKKDFKDYNIGNGVVDMLGNHLLGIYEKALNPEDNWYRRLEKVKELGFDFIEICIDESDDRLARLEWTKEEREELRRASYQTGIPILSMCLSGHRRFPFGSADPVKRKKAYWIMEKAIDFAVDLGIRTIQLAGYDVYYEESTFDSRRLFFEGLKWATAQAARKGVMLANEIMDTAFLNSITKHLFYEKQIASPWLKVYPDVGNLSAWGNDVPAELKKGRESIVQVHLKDTLAVTENFGGQFKNVPFGKGCVDFPLCFSILEKIGYTGPYLIEMWYQEGQDDMEVVGNAKAWIEKQFAIAMGG</sequence>
<dbReference type="AlphaFoldDB" id="A0A1M6D2Y3"/>
<accession>A0A1M6D2Y3</accession>
<evidence type="ECO:0000259" key="3">
    <source>
        <dbReference type="Pfam" id="PF01261"/>
    </source>
</evidence>
<gene>
    <name evidence="4" type="ORF">SAMN05444373_100673</name>
</gene>
<dbReference type="Proteomes" id="UP000324781">
    <property type="component" value="Unassembled WGS sequence"/>
</dbReference>
<dbReference type="PANTHER" id="PTHR43489">
    <property type="entry name" value="ISOMERASE"/>
    <property type="match status" value="1"/>
</dbReference>
<proteinExistence type="predicted"/>
<protein>
    <recommendedName>
        <fullName evidence="2">L-ribulose-5-phosphate 3-epimerase</fullName>
    </recommendedName>
</protein>
<evidence type="ECO:0000313" key="4">
    <source>
        <dbReference type="EMBL" id="SHI67622.1"/>
    </source>
</evidence>
<dbReference type="InterPro" id="IPR013022">
    <property type="entry name" value="Xyl_isomerase-like_TIM-brl"/>
</dbReference>
<feature type="domain" description="Xylose isomerase-like TIM barrel" evidence="3">
    <location>
        <begin position="41"/>
        <end position="294"/>
    </location>
</feature>
<dbReference type="NCBIfam" id="NF009689">
    <property type="entry name" value="PRK13210.1"/>
    <property type="match status" value="1"/>
</dbReference>
<evidence type="ECO:0000256" key="2">
    <source>
        <dbReference type="NCBIfam" id="TIGR00542"/>
    </source>
</evidence>
<dbReference type="GO" id="GO:0016861">
    <property type="term" value="F:intramolecular oxidoreductase activity, interconverting aldoses and ketoses"/>
    <property type="evidence" value="ECO:0007669"/>
    <property type="project" value="InterPro"/>
</dbReference>